<proteinExistence type="predicted"/>
<accession>K8WSL3</accession>
<name>K8WSL3_9GAMM</name>
<feature type="transmembrane region" description="Helical" evidence="1">
    <location>
        <begin position="95"/>
        <end position="117"/>
    </location>
</feature>
<feature type="transmembrane region" description="Helical" evidence="1">
    <location>
        <begin position="21"/>
        <end position="40"/>
    </location>
</feature>
<dbReference type="AlphaFoldDB" id="K8WSL3"/>
<keyword evidence="3" id="KW-1185">Reference proteome</keyword>
<dbReference type="OrthoDB" id="8779206at2"/>
<keyword evidence="1" id="KW-0812">Transmembrane</keyword>
<evidence type="ECO:0000313" key="2">
    <source>
        <dbReference type="EMBL" id="EKT62921.1"/>
    </source>
</evidence>
<comment type="caution">
    <text evidence="2">The sequence shown here is derived from an EMBL/GenBank/DDBJ whole genome shotgun (WGS) entry which is preliminary data.</text>
</comment>
<dbReference type="HOGENOM" id="CLU_165574_0_0_6"/>
<dbReference type="eggNOG" id="ENOG5032T3J">
    <property type="taxonomic scope" value="Bacteria"/>
</dbReference>
<evidence type="ECO:0000256" key="1">
    <source>
        <dbReference type="SAM" id="Phobius"/>
    </source>
</evidence>
<gene>
    <name evidence="2" type="ORF">OOA_05576</name>
</gene>
<organism evidence="2 3">
    <name type="scientific">Providencia burhodogranariea DSM 19968</name>
    <dbReference type="NCBI Taxonomy" id="1141662"/>
    <lineage>
        <taxon>Bacteria</taxon>
        <taxon>Pseudomonadati</taxon>
        <taxon>Pseudomonadota</taxon>
        <taxon>Gammaproteobacteria</taxon>
        <taxon>Enterobacterales</taxon>
        <taxon>Morganellaceae</taxon>
        <taxon>Providencia</taxon>
    </lineage>
</organism>
<feature type="transmembrane region" description="Helical" evidence="1">
    <location>
        <begin position="46"/>
        <end position="64"/>
    </location>
</feature>
<dbReference type="PATRIC" id="fig|1141662.3.peg.1132"/>
<feature type="transmembrane region" description="Helical" evidence="1">
    <location>
        <begin position="71"/>
        <end position="89"/>
    </location>
</feature>
<keyword evidence="1" id="KW-1133">Transmembrane helix</keyword>
<dbReference type="RefSeq" id="WP_008911147.1">
    <property type="nucleotide sequence ID" value="NZ_KB233222.1"/>
</dbReference>
<dbReference type="EMBL" id="AKKL01000016">
    <property type="protein sequence ID" value="EKT62921.1"/>
    <property type="molecule type" value="Genomic_DNA"/>
</dbReference>
<keyword evidence="1" id="KW-0472">Membrane</keyword>
<protein>
    <submittedName>
        <fullName evidence="2">Uncharacterized protein</fullName>
    </submittedName>
</protein>
<reference evidence="2 3" key="1">
    <citation type="journal article" date="2012" name="BMC Genomics">
        <title>Comparative genomics of bacteria in the genus Providencia isolated from wild Drosophila melanogaster.</title>
        <authorList>
            <person name="Galac M.R."/>
            <person name="Lazzaro B.P."/>
        </authorList>
    </citation>
    <scope>NUCLEOTIDE SEQUENCE [LARGE SCALE GENOMIC DNA]</scope>
    <source>
        <strain evidence="2 3">DSM 19968</strain>
    </source>
</reference>
<sequence>MKEQAKNIFSKTFGGLKLNYYLRHLLFGAAISAVPFMIGFSNTEGSSFSLFFIATINALLYPYSRFVYEQIIGYVMGDNVFIVNAILLLATKVITMIICWGFSIFIAPIGLLYLFYYHTKQEKLLSK</sequence>
<dbReference type="Proteomes" id="UP000009336">
    <property type="component" value="Unassembled WGS sequence"/>
</dbReference>
<evidence type="ECO:0000313" key="3">
    <source>
        <dbReference type="Proteomes" id="UP000009336"/>
    </source>
</evidence>